<name>A0A5M4B1Z1_9BACT</name>
<feature type="binding site" evidence="2">
    <location>
        <begin position="8"/>
        <end position="15"/>
    </location>
    <ligand>
        <name>substrate</name>
    </ligand>
</feature>
<dbReference type="RefSeq" id="WP_025863994.1">
    <property type="nucleotide sequence ID" value="NZ_BLAX01000001.1"/>
</dbReference>
<protein>
    <submittedName>
        <fullName evidence="3">Fructose 2,6-bisphosphatase</fullName>
    </submittedName>
</protein>
<dbReference type="Gene3D" id="3.40.50.1240">
    <property type="entry name" value="Phosphoglycerate mutase-like"/>
    <property type="match status" value="1"/>
</dbReference>
<dbReference type="InterPro" id="IPR051695">
    <property type="entry name" value="Phosphoglycerate_Mutase"/>
</dbReference>
<dbReference type="OrthoDB" id="9782128at2"/>
<dbReference type="PROSITE" id="PS00175">
    <property type="entry name" value="PG_MUTASE"/>
    <property type="match status" value="1"/>
</dbReference>
<dbReference type="InterPro" id="IPR013078">
    <property type="entry name" value="His_Pase_superF_clade-1"/>
</dbReference>
<dbReference type="GO" id="GO:0043456">
    <property type="term" value="P:regulation of pentose-phosphate shunt"/>
    <property type="evidence" value="ECO:0007669"/>
    <property type="project" value="TreeGrafter"/>
</dbReference>
<gene>
    <name evidence="3" type="ORF">PbJCM13498_29950</name>
</gene>
<evidence type="ECO:0000256" key="2">
    <source>
        <dbReference type="PIRSR" id="PIRSR613078-2"/>
    </source>
</evidence>
<dbReference type="AlphaFoldDB" id="A0A5M4B1Z1"/>
<feature type="binding site" evidence="2">
    <location>
        <position position="58"/>
    </location>
    <ligand>
        <name>substrate</name>
    </ligand>
</feature>
<dbReference type="InterPro" id="IPR029033">
    <property type="entry name" value="His_PPase_superfam"/>
</dbReference>
<dbReference type="Pfam" id="PF00300">
    <property type="entry name" value="His_Phos_1"/>
    <property type="match status" value="1"/>
</dbReference>
<dbReference type="CDD" id="cd07067">
    <property type="entry name" value="HP_PGM_like"/>
    <property type="match status" value="1"/>
</dbReference>
<reference evidence="3 4" key="1">
    <citation type="submission" date="2019-10" db="EMBL/GenBank/DDBJ databases">
        <title>Prolixibacter strains distinguished by the presence of nitrate reductase genes were adept at nitrate-dependent anaerobic corrosion of metallic iron and carbon steel.</title>
        <authorList>
            <person name="Iino T."/>
            <person name="Shono N."/>
            <person name="Ito K."/>
            <person name="Nakamura R."/>
            <person name="Sueoka K."/>
            <person name="Harayama S."/>
            <person name="Ohkuma M."/>
        </authorList>
    </citation>
    <scope>NUCLEOTIDE SEQUENCE [LARGE SCALE GENOMIC DNA]</scope>
    <source>
        <strain evidence="3 4">JCM 13498</strain>
    </source>
</reference>
<dbReference type="SMART" id="SM00855">
    <property type="entry name" value="PGAM"/>
    <property type="match status" value="1"/>
</dbReference>
<dbReference type="GO" id="GO:0005829">
    <property type="term" value="C:cytosol"/>
    <property type="evidence" value="ECO:0007669"/>
    <property type="project" value="TreeGrafter"/>
</dbReference>
<dbReference type="GO" id="GO:0045820">
    <property type="term" value="P:negative regulation of glycolytic process"/>
    <property type="evidence" value="ECO:0007669"/>
    <property type="project" value="TreeGrafter"/>
</dbReference>
<dbReference type="SUPFAM" id="SSF53254">
    <property type="entry name" value="Phosphoglycerate mutase-like"/>
    <property type="match status" value="1"/>
</dbReference>
<dbReference type="PANTHER" id="PTHR46517">
    <property type="entry name" value="FRUCTOSE-2,6-BISPHOSPHATASE TIGAR"/>
    <property type="match status" value="1"/>
</dbReference>
<evidence type="ECO:0000256" key="1">
    <source>
        <dbReference type="ARBA" id="ARBA00022801"/>
    </source>
</evidence>
<accession>A0A5M4B1Z1</accession>
<dbReference type="InterPro" id="IPR001345">
    <property type="entry name" value="PG/BPGM_mutase_AS"/>
</dbReference>
<evidence type="ECO:0000313" key="4">
    <source>
        <dbReference type="Proteomes" id="UP000391834"/>
    </source>
</evidence>
<dbReference type="Proteomes" id="UP000391834">
    <property type="component" value="Unassembled WGS sequence"/>
</dbReference>
<evidence type="ECO:0000313" key="3">
    <source>
        <dbReference type="EMBL" id="GET34132.1"/>
    </source>
</evidence>
<keyword evidence="4" id="KW-1185">Reference proteome</keyword>
<dbReference type="GO" id="GO:0004331">
    <property type="term" value="F:fructose-2,6-bisphosphate 2-phosphatase activity"/>
    <property type="evidence" value="ECO:0007669"/>
    <property type="project" value="TreeGrafter"/>
</dbReference>
<proteinExistence type="predicted"/>
<organism evidence="3 4">
    <name type="scientific">Prolixibacter bellariivorans</name>
    <dbReference type="NCBI Taxonomy" id="314319"/>
    <lineage>
        <taxon>Bacteria</taxon>
        <taxon>Pseudomonadati</taxon>
        <taxon>Bacteroidota</taxon>
        <taxon>Bacteroidia</taxon>
        <taxon>Marinilabiliales</taxon>
        <taxon>Prolixibacteraceae</taxon>
        <taxon>Prolixibacter</taxon>
    </lineage>
</organism>
<dbReference type="EMBL" id="BLAX01000001">
    <property type="protein sequence ID" value="GET34132.1"/>
    <property type="molecule type" value="Genomic_DNA"/>
</dbReference>
<comment type="caution">
    <text evidence="3">The sequence shown here is derived from an EMBL/GenBank/DDBJ whole genome shotgun (WGS) entry which is preliminary data.</text>
</comment>
<sequence>MVDFWLIRHGETIENAQGICQGQTPGTLSEDGMMQAKALAEYLKDEEFDVIYSSDLRRTMKTTEEVLRFHPGYEIIPEPLLRERFLAGWQGKPFPKNWNEVDLPEGAETSEDLIVRAKAFLSLLKERHEGQKVFAMSHGGLIRAFWTVLHNLDNDSYSRWDAPENTSISRFELNEDGSVNELVRNLAEHLETVPVSNKAKNKNDWQL</sequence>
<dbReference type="PANTHER" id="PTHR46517:SF1">
    <property type="entry name" value="FRUCTOSE-2,6-BISPHOSPHATASE TIGAR"/>
    <property type="match status" value="1"/>
</dbReference>
<keyword evidence="1" id="KW-0378">Hydrolase</keyword>